<dbReference type="Proteomes" id="UP000010473">
    <property type="component" value="Chromosome"/>
</dbReference>
<dbReference type="OrthoDB" id="9810967at2"/>
<dbReference type="InterPro" id="IPR006148">
    <property type="entry name" value="Glc/Gal-6P_isomerase"/>
</dbReference>
<organism evidence="9 10">
    <name type="scientific">Stanieria cyanosphaera (strain ATCC 29371 / PCC 7437)</name>
    <dbReference type="NCBI Taxonomy" id="111780"/>
    <lineage>
        <taxon>Bacteria</taxon>
        <taxon>Bacillati</taxon>
        <taxon>Cyanobacteriota</taxon>
        <taxon>Cyanophyceae</taxon>
        <taxon>Pleurocapsales</taxon>
        <taxon>Dermocarpellaceae</taxon>
        <taxon>Stanieria</taxon>
    </lineage>
</organism>
<dbReference type="GO" id="GO:0006098">
    <property type="term" value="P:pentose-phosphate shunt"/>
    <property type="evidence" value="ECO:0007669"/>
    <property type="project" value="UniProtKB-UniPathway"/>
</dbReference>
<evidence type="ECO:0000256" key="3">
    <source>
        <dbReference type="ARBA" id="ARBA00004961"/>
    </source>
</evidence>
<keyword evidence="7 9" id="KW-0378">Hydrolase</keyword>
<dbReference type="CDD" id="cd01400">
    <property type="entry name" value="6PGL"/>
    <property type="match status" value="1"/>
</dbReference>
<dbReference type="PANTHER" id="PTHR11054">
    <property type="entry name" value="6-PHOSPHOGLUCONOLACTONASE"/>
    <property type="match status" value="1"/>
</dbReference>
<comment type="pathway">
    <text evidence="3 7">Carbohydrate degradation; pentose phosphate pathway; D-ribulose 5-phosphate from D-glucose 6-phosphate (oxidative stage): step 2/3.</text>
</comment>
<dbReference type="UniPathway" id="UPA00115">
    <property type="reaction ID" value="UER00409"/>
</dbReference>
<dbReference type="Gene3D" id="3.40.50.1360">
    <property type="match status" value="1"/>
</dbReference>
<proteinExistence type="inferred from homology"/>
<evidence type="ECO:0000256" key="4">
    <source>
        <dbReference type="ARBA" id="ARBA00010662"/>
    </source>
</evidence>
<dbReference type="EMBL" id="CP003653">
    <property type="protein sequence ID" value="AFZ34319.1"/>
    <property type="molecule type" value="Genomic_DNA"/>
</dbReference>
<comment type="function">
    <text evidence="2 7">Hydrolysis of 6-phosphogluconolactone to 6-phosphogluconate.</text>
</comment>
<evidence type="ECO:0000259" key="8">
    <source>
        <dbReference type="Pfam" id="PF01182"/>
    </source>
</evidence>
<dbReference type="Pfam" id="PF01182">
    <property type="entry name" value="Glucosamine_iso"/>
    <property type="match status" value="1"/>
</dbReference>
<dbReference type="SUPFAM" id="SSF100950">
    <property type="entry name" value="NagB/RpiA/CoA transferase-like"/>
    <property type="match status" value="1"/>
</dbReference>
<dbReference type="EC" id="3.1.1.31" evidence="5 7"/>
<dbReference type="NCBIfam" id="TIGR01198">
    <property type="entry name" value="pgl"/>
    <property type="match status" value="1"/>
</dbReference>
<evidence type="ECO:0000256" key="6">
    <source>
        <dbReference type="ARBA" id="ARBA00020337"/>
    </source>
</evidence>
<gene>
    <name evidence="7" type="primary">pgl</name>
    <name evidence="9" type="ordered locus">Sta7437_0725</name>
</gene>
<evidence type="ECO:0000256" key="7">
    <source>
        <dbReference type="RuleBase" id="RU365095"/>
    </source>
</evidence>
<reference evidence="10" key="1">
    <citation type="journal article" date="2013" name="Proc. Natl. Acad. Sci. U.S.A.">
        <title>Improving the coverage of the cyanobacterial phylum using diversity-driven genome sequencing.</title>
        <authorList>
            <person name="Shih P.M."/>
            <person name="Wu D."/>
            <person name="Latifi A."/>
            <person name="Axen S.D."/>
            <person name="Fewer D.P."/>
            <person name="Talla E."/>
            <person name="Calteau A."/>
            <person name="Cai F."/>
            <person name="Tandeau de Marsac N."/>
            <person name="Rippka R."/>
            <person name="Herdman M."/>
            <person name="Sivonen K."/>
            <person name="Coursin T."/>
            <person name="Laurent T."/>
            <person name="Goodwin L."/>
            <person name="Nolan M."/>
            <person name="Davenport K.W."/>
            <person name="Han C.S."/>
            <person name="Rubin E.M."/>
            <person name="Eisen J.A."/>
            <person name="Woyke T."/>
            <person name="Gugger M."/>
            <person name="Kerfeld C.A."/>
        </authorList>
    </citation>
    <scope>NUCLEOTIDE SEQUENCE [LARGE SCALE GENOMIC DNA]</scope>
    <source>
        <strain evidence="10">ATCC 29371 / PCC 7437</strain>
    </source>
</reference>
<evidence type="ECO:0000313" key="9">
    <source>
        <dbReference type="EMBL" id="AFZ34319.1"/>
    </source>
</evidence>
<dbReference type="InterPro" id="IPR037171">
    <property type="entry name" value="NagB/RpiA_transferase-like"/>
</dbReference>
<name>K9XQF3_STAC7</name>
<dbReference type="AlphaFoldDB" id="K9XQF3"/>
<dbReference type="HOGENOM" id="CLU_053947_2_0_3"/>
<sequence length="243" mass="27234">MNKKVEILKDKNALIERSLSLVVTKIQQAIESRGKCTIALAGGNTPKPLYEALAKQSFPWDKIEVFWGDERYVSADHLDSNQLMARQAWLSKVDFPETNIHPMSTTAGEPDLDAQRHEAELQQFFRLAPGEFPHFDLILLGIGDDGHTASLFPQTDALTVTDRLVTVGNKQGEPRLTFTVPLLNHARCIVFIVSGENKRPALREIFAPQGDEMMYPARLIQPEGELWWLLDHSAGAEFDGNLT</sequence>
<protein>
    <recommendedName>
        <fullName evidence="6 7">6-phosphogluconolactonase</fullName>
        <shortName evidence="7">6PGL</shortName>
        <ecNumber evidence="5 7">3.1.1.31</ecNumber>
    </recommendedName>
</protein>
<dbReference type="KEGG" id="scs:Sta7437_0725"/>
<accession>K9XQF3</accession>
<dbReference type="RefSeq" id="WP_015191992.1">
    <property type="nucleotide sequence ID" value="NC_019748.1"/>
</dbReference>
<feature type="domain" description="Glucosamine/galactosamine-6-phosphate isomerase" evidence="8">
    <location>
        <begin position="10"/>
        <end position="228"/>
    </location>
</feature>
<dbReference type="GO" id="GO:0005975">
    <property type="term" value="P:carbohydrate metabolic process"/>
    <property type="evidence" value="ECO:0007669"/>
    <property type="project" value="UniProtKB-UniRule"/>
</dbReference>
<dbReference type="PATRIC" id="fig|111780.3.peg.754"/>
<dbReference type="InterPro" id="IPR039104">
    <property type="entry name" value="6PGL"/>
</dbReference>
<dbReference type="InterPro" id="IPR005900">
    <property type="entry name" value="6-phosphogluconolactonase_DevB"/>
</dbReference>
<dbReference type="PANTHER" id="PTHR11054:SF0">
    <property type="entry name" value="6-PHOSPHOGLUCONOLACTONASE"/>
    <property type="match status" value="1"/>
</dbReference>
<dbReference type="STRING" id="111780.Sta7437_0725"/>
<evidence type="ECO:0000256" key="2">
    <source>
        <dbReference type="ARBA" id="ARBA00002681"/>
    </source>
</evidence>
<evidence type="ECO:0000313" key="10">
    <source>
        <dbReference type="Proteomes" id="UP000010473"/>
    </source>
</evidence>
<dbReference type="eggNOG" id="COG0363">
    <property type="taxonomic scope" value="Bacteria"/>
</dbReference>
<comment type="similarity">
    <text evidence="4 7">Belongs to the glucosamine/galactosamine-6-phosphate isomerase family. 6-phosphogluconolactonase subfamily.</text>
</comment>
<evidence type="ECO:0000256" key="1">
    <source>
        <dbReference type="ARBA" id="ARBA00000832"/>
    </source>
</evidence>
<keyword evidence="10" id="KW-1185">Reference proteome</keyword>
<dbReference type="GO" id="GO:0017057">
    <property type="term" value="F:6-phosphogluconolactonase activity"/>
    <property type="evidence" value="ECO:0007669"/>
    <property type="project" value="UniProtKB-UniRule"/>
</dbReference>
<comment type="catalytic activity">
    <reaction evidence="1 7">
        <text>6-phospho-D-glucono-1,5-lactone + H2O = 6-phospho-D-gluconate + H(+)</text>
        <dbReference type="Rhea" id="RHEA:12556"/>
        <dbReference type="ChEBI" id="CHEBI:15377"/>
        <dbReference type="ChEBI" id="CHEBI:15378"/>
        <dbReference type="ChEBI" id="CHEBI:57955"/>
        <dbReference type="ChEBI" id="CHEBI:58759"/>
        <dbReference type="EC" id="3.1.1.31"/>
    </reaction>
</comment>
<evidence type="ECO:0000256" key="5">
    <source>
        <dbReference type="ARBA" id="ARBA00013198"/>
    </source>
</evidence>